<organism evidence="2">
    <name type="scientific">marine metagenome</name>
    <dbReference type="NCBI Taxonomy" id="408172"/>
    <lineage>
        <taxon>unclassified sequences</taxon>
        <taxon>metagenomes</taxon>
        <taxon>ecological metagenomes</taxon>
    </lineage>
</organism>
<dbReference type="InterPro" id="IPR008040">
    <property type="entry name" value="Hydant_A_N"/>
</dbReference>
<dbReference type="SUPFAM" id="SSF53067">
    <property type="entry name" value="Actin-like ATPase domain"/>
    <property type="match status" value="1"/>
</dbReference>
<name>A0A383EEK7_9ZZZZ</name>
<reference evidence="2" key="1">
    <citation type="submission" date="2018-05" db="EMBL/GenBank/DDBJ databases">
        <authorList>
            <person name="Lanie J.A."/>
            <person name="Ng W.-L."/>
            <person name="Kazmierczak K.M."/>
            <person name="Andrzejewski T.M."/>
            <person name="Davidsen T.M."/>
            <person name="Wayne K.J."/>
            <person name="Tettelin H."/>
            <person name="Glass J.I."/>
            <person name="Rusch D."/>
            <person name="Podicherti R."/>
            <person name="Tsui H.-C.T."/>
            <person name="Winkler M.E."/>
        </authorList>
    </citation>
    <scope>NUCLEOTIDE SEQUENCE</scope>
</reference>
<dbReference type="InterPro" id="IPR045079">
    <property type="entry name" value="Oxoprolinase-like"/>
</dbReference>
<dbReference type="AlphaFoldDB" id="A0A383EEK7"/>
<dbReference type="Gene3D" id="3.30.420.40">
    <property type="match status" value="1"/>
</dbReference>
<evidence type="ECO:0000259" key="1">
    <source>
        <dbReference type="Pfam" id="PF05378"/>
    </source>
</evidence>
<accession>A0A383EEK7</accession>
<dbReference type="Pfam" id="PF05378">
    <property type="entry name" value="Hydant_A_N"/>
    <property type="match status" value="1"/>
</dbReference>
<feature type="non-terminal residue" evidence="2">
    <location>
        <position position="205"/>
    </location>
</feature>
<dbReference type="PANTHER" id="PTHR11365:SF10">
    <property type="entry name" value="HYDANTOINASE_OXOPROLINASE"/>
    <property type="match status" value="1"/>
</dbReference>
<feature type="non-terminal residue" evidence="2">
    <location>
        <position position="1"/>
    </location>
</feature>
<dbReference type="InterPro" id="IPR043129">
    <property type="entry name" value="ATPase_NBD"/>
</dbReference>
<gene>
    <name evidence="2" type="ORF">METZ01_LOCUS507624</name>
</gene>
<evidence type="ECO:0000313" key="2">
    <source>
        <dbReference type="EMBL" id="SVE54770.1"/>
    </source>
</evidence>
<sequence length="205" mass="21684">VRIGIDVGGTNTDAVLMDGVNVVATKKTPTTENVTDGIVKALRSVVESSSLDVSALDGVMIGTTHFTNAMVERRRLEPTACIRLGLPATVCLPPLVDWPDDLASTIGNHTYLAHGGHEFDGREISSFDAGEVRAIAEEIKAQAINAIAISSVFSPVNSEFETKAAEVVLEVLPEANITLSSMIGRIGLLERENAAVMNACLRSLA</sequence>
<feature type="domain" description="Hydantoinase/oxoprolinase N-terminal" evidence="1">
    <location>
        <begin position="2"/>
        <end position="171"/>
    </location>
</feature>
<dbReference type="GO" id="GO:0016787">
    <property type="term" value="F:hydrolase activity"/>
    <property type="evidence" value="ECO:0007669"/>
    <property type="project" value="InterPro"/>
</dbReference>
<proteinExistence type="predicted"/>
<dbReference type="PANTHER" id="PTHR11365">
    <property type="entry name" value="5-OXOPROLINASE RELATED"/>
    <property type="match status" value="1"/>
</dbReference>
<dbReference type="EMBL" id="UINC01224939">
    <property type="protein sequence ID" value="SVE54770.1"/>
    <property type="molecule type" value="Genomic_DNA"/>
</dbReference>
<protein>
    <recommendedName>
        <fullName evidence="1">Hydantoinase/oxoprolinase N-terminal domain-containing protein</fullName>
    </recommendedName>
</protein>